<dbReference type="CDD" id="cd00347">
    <property type="entry name" value="Flavin_utilizing_monoxygenases"/>
    <property type="match status" value="1"/>
</dbReference>
<evidence type="ECO:0000313" key="3">
    <source>
        <dbReference type="EMBL" id="BAV66482.1"/>
    </source>
</evidence>
<feature type="domain" description="Luciferase-like" evidence="2">
    <location>
        <begin position="12"/>
        <end position="251"/>
    </location>
</feature>
<dbReference type="EMBL" id="AP017656">
    <property type="protein sequence ID" value="BAV66482.1"/>
    <property type="molecule type" value="Genomic_DNA"/>
</dbReference>
<evidence type="ECO:0000259" key="2">
    <source>
        <dbReference type="Pfam" id="PF00296"/>
    </source>
</evidence>
<dbReference type="Pfam" id="PF00296">
    <property type="entry name" value="Bac_luciferase"/>
    <property type="match status" value="1"/>
</dbReference>
<dbReference type="InterPro" id="IPR036661">
    <property type="entry name" value="Luciferase-like_sf"/>
</dbReference>
<dbReference type="OrthoDB" id="9780518at2"/>
<proteinExistence type="predicted"/>
<dbReference type="NCBIfam" id="TIGR03558">
    <property type="entry name" value="oxido_grp_1"/>
    <property type="match status" value="1"/>
</dbReference>
<dbReference type="KEGG" id="sclo:SCLO_2001490"/>
<comment type="similarity">
    <text evidence="1">To bacterial alkanal monooxygenase alpha and beta chains.</text>
</comment>
<dbReference type="AlphaFoldDB" id="A0A1E1F7J4"/>
<protein>
    <recommendedName>
        <fullName evidence="2">Luciferase-like domain-containing protein</fullName>
    </recommendedName>
</protein>
<evidence type="ECO:0000256" key="1">
    <source>
        <dbReference type="ARBA" id="ARBA00007789"/>
    </source>
</evidence>
<name>A0A1E1F7J4_9SPHN</name>
<dbReference type="RefSeq" id="WP_066519568.1">
    <property type="nucleotide sequence ID" value="NZ_AP017656.1"/>
</dbReference>
<keyword evidence="3" id="KW-0614">Plasmid</keyword>
<accession>A0A1E1F7J4</accession>
<keyword evidence="4" id="KW-1185">Reference proteome</keyword>
<dbReference type="GO" id="GO:0016705">
    <property type="term" value="F:oxidoreductase activity, acting on paired donors, with incorporation or reduction of molecular oxygen"/>
    <property type="evidence" value="ECO:0007669"/>
    <property type="project" value="InterPro"/>
</dbReference>
<geneLocation type="plasmid" evidence="4">
    <name>psclo_2 dna</name>
</geneLocation>
<dbReference type="InterPro" id="IPR011251">
    <property type="entry name" value="Luciferase-like_dom"/>
</dbReference>
<gene>
    <name evidence="3" type="ORF">SCLO_2001490</name>
</gene>
<sequence length="331" mass="35918">MDLGIVDICPTPPNGTQADAFRNAVDLAQRAEALGIKHYWLAEHHGSAAVASHAPEILIEHVASATQTIRVGSGAVLLNHYSPLKVAEQFRTLHALHPGRIDLGVGRAFAGPVADIALQRHRDGRRVDDHADQVFELLSWLTGTMPPGHAFASLDLAPDVPGWPEMLLLGSSQSSPHLAGQLGLPYVFAGFISPQGAVPALASYRRSFRPSQVVGLEKPHAILAIHVVCADTTEEAERLAMPVRHMYATLSSGKLERRLSTPEQAIAHFGKVISAENDEWPRFVIGDPARVASVLERMIEQTRPDEIMIQDLITDHGSRARSHALIADLLQ</sequence>
<dbReference type="InterPro" id="IPR050766">
    <property type="entry name" value="Bact_Lucif_Oxidored"/>
</dbReference>
<evidence type="ECO:0000313" key="4">
    <source>
        <dbReference type="Proteomes" id="UP000218272"/>
    </source>
</evidence>
<reference evidence="3 4" key="1">
    <citation type="submission" date="2016-10" db="EMBL/GenBank/DDBJ databases">
        <title>Complete Genome Sequence of the Nonylphenol-Degrading Bacterium Sphingobium cloacae JCM 10874T.</title>
        <authorList>
            <person name="Ootsuka M."/>
            <person name="Nishizawa T."/>
            <person name="Ohta H."/>
        </authorList>
    </citation>
    <scope>NUCLEOTIDE SEQUENCE [LARGE SCALE GENOMIC DNA]</scope>
    <source>
        <strain evidence="3 4">JCM 10874</strain>
        <plasmid evidence="4">psclo_2 dna</plasmid>
    </source>
</reference>
<organism evidence="3 4">
    <name type="scientific">Sphingobium cloacae</name>
    <dbReference type="NCBI Taxonomy" id="120107"/>
    <lineage>
        <taxon>Bacteria</taxon>
        <taxon>Pseudomonadati</taxon>
        <taxon>Pseudomonadota</taxon>
        <taxon>Alphaproteobacteria</taxon>
        <taxon>Sphingomonadales</taxon>
        <taxon>Sphingomonadaceae</taxon>
        <taxon>Sphingobium</taxon>
    </lineage>
</organism>
<dbReference type="PANTHER" id="PTHR30137:SF6">
    <property type="entry name" value="LUCIFERASE-LIKE MONOOXYGENASE"/>
    <property type="match status" value="1"/>
</dbReference>
<dbReference type="SUPFAM" id="SSF51679">
    <property type="entry name" value="Bacterial luciferase-like"/>
    <property type="match status" value="1"/>
</dbReference>
<dbReference type="PANTHER" id="PTHR30137">
    <property type="entry name" value="LUCIFERASE-LIKE MONOOXYGENASE"/>
    <property type="match status" value="1"/>
</dbReference>
<dbReference type="Proteomes" id="UP000218272">
    <property type="component" value="Plasmid pSCLO_2"/>
</dbReference>
<dbReference type="GO" id="GO:0005829">
    <property type="term" value="C:cytosol"/>
    <property type="evidence" value="ECO:0007669"/>
    <property type="project" value="TreeGrafter"/>
</dbReference>
<dbReference type="InterPro" id="IPR019949">
    <property type="entry name" value="CmoO-like"/>
</dbReference>
<dbReference type="Gene3D" id="3.20.20.30">
    <property type="entry name" value="Luciferase-like domain"/>
    <property type="match status" value="1"/>
</dbReference>